<evidence type="ECO:0000259" key="15">
    <source>
        <dbReference type="Pfam" id="PF17689"/>
    </source>
</evidence>
<keyword evidence="8 12" id="KW-1133">Transmembrane helix</keyword>
<feature type="transmembrane region" description="Helical" evidence="12">
    <location>
        <begin position="558"/>
        <end position="576"/>
    </location>
</feature>
<evidence type="ECO:0000256" key="6">
    <source>
        <dbReference type="ARBA" id="ARBA00022679"/>
    </source>
</evidence>
<feature type="transmembrane region" description="Helical" evidence="12">
    <location>
        <begin position="269"/>
        <end position="286"/>
    </location>
</feature>
<dbReference type="Pfam" id="PF17689">
    <property type="entry name" value="Arabino_trans_N"/>
    <property type="match status" value="1"/>
</dbReference>
<reference evidence="16 17" key="1">
    <citation type="submission" date="2019-07" db="EMBL/GenBank/DDBJ databases">
        <title>Whole genome shotgun sequence of Pseudonocardia asaccharolytica NBRC 16224.</title>
        <authorList>
            <person name="Hosoyama A."/>
            <person name="Uohara A."/>
            <person name="Ohji S."/>
            <person name="Ichikawa N."/>
        </authorList>
    </citation>
    <scope>NUCLEOTIDE SEQUENCE [LARGE SCALE GENOMIC DNA]</scope>
    <source>
        <strain evidence="16 17">NBRC 16224</strain>
    </source>
</reference>
<evidence type="ECO:0000256" key="3">
    <source>
        <dbReference type="ARBA" id="ARBA00008195"/>
    </source>
</evidence>
<feature type="transmembrane region" description="Helical" evidence="12">
    <location>
        <begin position="416"/>
        <end position="440"/>
    </location>
</feature>
<feature type="transmembrane region" description="Helical" evidence="12">
    <location>
        <begin position="370"/>
        <end position="386"/>
    </location>
</feature>
<feature type="region of interest" description="Disordered" evidence="11">
    <location>
        <begin position="757"/>
        <end position="814"/>
    </location>
</feature>
<dbReference type="InterPro" id="IPR040920">
    <property type="entry name" value="Arabino_trans_N"/>
</dbReference>
<evidence type="ECO:0000256" key="7">
    <source>
        <dbReference type="ARBA" id="ARBA00022692"/>
    </source>
</evidence>
<dbReference type="STRING" id="1123024.GCA_000423625_00573"/>
<evidence type="ECO:0000256" key="10">
    <source>
        <dbReference type="ARBA" id="ARBA00023316"/>
    </source>
</evidence>
<feature type="domain" description="Arabinosyltransferas concanavalin like" evidence="15">
    <location>
        <begin position="59"/>
        <end position="212"/>
    </location>
</feature>
<protein>
    <submittedName>
        <fullName evidence="16">Arabinosyltransferase</fullName>
    </submittedName>
</protein>
<comment type="similarity">
    <text evidence="3">Belongs to the emb family.</text>
</comment>
<dbReference type="InterPro" id="IPR032731">
    <property type="entry name" value="Arabino_trans_C"/>
</dbReference>
<gene>
    <name evidence="16" type="ORF">PA7_03190</name>
</gene>
<name>A0A511CV83_9PSEU</name>
<feature type="domain" description="Arabinofuranosyltransferase central" evidence="13">
    <location>
        <begin position="217"/>
        <end position="677"/>
    </location>
</feature>
<keyword evidence="7 12" id="KW-0812">Transmembrane</keyword>
<dbReference type="InterPro" id="IPR007680">
    <property type="entry name" value="Arabino_trans_central"/>
</dbReference>
<evidence type="ECO:0000256" key="8">
    <source>
        <dbReference type="ARBA" id="ARBA00022989"/>
    </source>
</evidence>
<keyword evidence="10" id="KW-0961">Cell wall biogenesis/degradation</keyword>
<keyword evidence="9 12" id="KW-0472">Membrane</keyword>
<evidence type="ECO:0000259" key="13">
    <source>
        <dbReference type="Pfam" id="PF04602"/>
    </source>
</evidence>
<comment type="caution">
    <text evidence="16">The sequence shown here is derived from an EMBL/GenBank/DDBJ whole genome shotgun (WGS) entry which is preliminary data.</text>
</comment>
<feature type="transmembrane region" description="Helical" evidence="12">
    <location>
        <begin position="461"/>
        <end position="482"/>
    </location>
</feature>
<dbReference type="GO" id="GO:0071555">
    <property type="term" value="P:cell wall organization"/>
    <property type="evidence" value="ECO:0007669"/>
    <property type="project" value="UniProtKB-KW"/>
</dbReference>
<feature type="transmembrane region" description="Helical" evidence="12">
    <location>
        <begin position="695"/>
        <end position="713"/>
    </location>
</feature>
<dbReference type="Pfam" id="PF04602">
    <property type="entry name" value="Arabinose_trans"/>
    <property type="match status" value="1"/>
</dbReference>
<evidence type="ECO:0000313" key="17">
    <source>
        <dbReference type="Proteomes" id="UP000321328"/>
    </source>
</evidence>
<dbReference type="Proteomes" id="UP000321328">
    <property type="component" value="Unassembled WGS sequence"/>
</dbReference>
<evidence type="ECO:0000256" key="2">
    <source>
        <dbReference type="ARBA" id="ARBA00004651"/>
    </source>
</evidence>
<dbReference type="Pfam" id="PF14896">
    <property type="entry name" value="Arabino_trans_C"/>
    <property type="match status" value="2"/>
</dbReference>
<dbReference type="Gene3D" id="2.60.120.940">
    <property type="entry name" value="EmbC, C-terminal domain, subdomain 2"/>
    <property type="match status" value="1"/>
</dbReference>
<dbReference type="GO" id="GO:0005886">
    <property type="term" value="C:plasma membrane"/>
    <property type="evidence" value="ECO:0007669"/>
    <property type="project" value="UniProtKB-SubCell"/>
</dbReference>
<feature type="transmembrane region" description="Helical" evidence="12">
    <location>
        <begin position="582"/>
        <end position="602"/>
    </location>
</feature>
<proteinExistence type="inferred from homology"/>
<dbReference type="Gene3D" id="2.60.120.610">
    <property type="entry name" value="arabinofuranosyltransferase like domain"/>
    <property type="match status" value="1"/>
</dbReference>
<feature type="transmembrane region" description="Helical" evidence="12">
    <location>
        <begin position="222"/>
        <end position="239"/>
    </location>
</feature>
<dbReference type="InterPro" id="IPR042486">
    <property type="entry name" value="Arabino_trans_C_2"/>
</dbReference>
<feature type="transmembrane region" description="Helical" evidence="12">
    <location>
        <begin position="656"/>
        <end position="674"/>
    </location>
</feature>
<dbReference type="EMBL" id="BJVI01000002">
    <property type="protein sequence ID" value="GEL16482.1"/>
    <property type="molecule type" value="Genomic_DNA"/>
</dbReference>
<evidence type="ECO:0000256" key="11">
    <source>
        <dbReference type="SAM" id="MobiDB-lite"/>
    </source>
</evidence>
<dbReference type="GO" id="GO:0071766">
    <property type="term" value="P:Actinobacterium-type cell wall biogenesis"/>
    <property type="evidence" value="ECO:0007669"/>
    <property type="project" value="InterPro"/>
</dbReference>
<comment type="function">
    <text evidence="1">Arabinosyl transferase responsible for the polymerization of arabinose into the arabinan of arabinogalactan.</text>
</comment>
<keyword evidence="17" id="KW-1185">Reference proteome</keyword>
<feature type="domain" description="Arabinosyltransferase C-terminal" evidence="14">
    <location>
        <begin position="815"/>
        <end position="1070"/>
    </location>
</feature>
<evidence type="ECO:0000256" key="1">
    <source>
        <dbReference type="ARBA" id="ARBA00003001"/>
    </source>
</evidence>
<evidence type="ECO:0000256" key="4">
    <source>
        <dbReference type="ARBA" id="ARBA00022475"/>
    </source>
</evidence>
<dbReference type="GO" id="GO:0052636">
    <property type="term" value="F:arabinosyltransferase activity"/>
    <property type="evidence" value="ECO:0007669"/>
    <property type="project" value="InterPro"/>
</dbReference>
<feature type="region of interest" description="Disordered" evidence="11">
    <location>
        <begin position="15"/>
        <end position="35"/>
    </location>
</feature>
<feature type="transmembrane region" description="Helical" evidence="12">
    <location>
        <begin position="614"/>
        <end position="636"/>
    </location>
</feature>
<evidence type="ECO:0000313" key="16">
    <source>
        <dbReference type="EMBL" id="GEL16482.1"/>
    </source>
</evidence>
<evidence type="ECO:0000256" key="9">
    <source>
        <dbReference type="ARBA" id="ARBA00023136"/>
    </source>
</evidence>
<evidence type="ECO:0000256" key="5">
    <source>
        <dbReference type="ARBA" id="ARBA00022676"/>
    </source>
</evidence>
<accession>A0A511CV83</accession>
<dbReference type="InterPro" id="IPR027451">
    <property type="entry name" value="EmbABC_dom1"/>
</dbReference>
<feature type="compositionally biased region" description="Basic and acidic residues" evidence="11">
    <location>
        <begin position="794"/>
        <end position="805"/>
    </location>
</feature>
<dbReference type="AlphaFoldDB" id="A0A511CV83"/>
<keyword evidence="5" id="KW-0328">Glycosyltransferase</keyword>
<sequence>MSSLCRVLTSDQAITDRRWGPGSPGPQPTHSPSRSRWTAAALGLLAALLAVAFPLLPVQQNTAELRWPTASGGTAPVTAPLVAYRPQHLDAEISCSAIRDLDAHSAASATLFATTPPASPDGAQVGLTATVGDGMLTVVNRGEQVADAPVPPGDCVLTIRTDAAHTVVGLGGSILVSQRGDHRPQVVGVYSDLDGTRDDVAGAAVRIEVDNRFDTSATGVKIAAGVLIVLAMVGSLWALRRIDGREGRRLPRTGKLPGRLRGHDPVRDLTVLAVLAVWLVIGATTTDDGYILDITRAKESSGFIGNYYRWFNAPEAPFGWFYELYSLWSGVSGAVLWLRIPAFVMGVASWLLLSRWLLPRLGVQVRRSRAAGWAAAAVFLCFWLPFNNGLRPEPVVVIAALLSLCAMERALATRRLVPVALALVAGAFAVAATPTGLLALAPLLGSARPLLRLLRERAATVGWAAVLGPLAAAGTVVLVAIFGDQTYAAIAEATRVRTEIGPNLSWFAELYRYNLLFSNGRDGSLARRFPVLLLMLCTAVATVVMLRRGRIPGAALGPGRRLIGSIVFAFAVLTLTPTKWTHHFGAFAALGAGMAALAALATSTQVLRSRRNQAAFLSVVLVVTALAFTGPNAWYYVSSWGVPWFDKAPVVNGYTAMNLLLMAAAAALVVAVIEHLRGPEVPRPVRRRPDGRTRALRLGSAPLAVICGLVVLFEMASMVKGMQKQAGSYSLGADILTDPAGARCGLAGRLFVETEPSAGVLPSAPPVGDDPGQDPIAEGFHPDGLPPTGPGSLRDTDGQGNREDGITGTGPLGGPVLGSFVPDVDATGTLRTGWYALPAHATSGAAPLVLGIAGQVGDGTSLTLEFARTGPDGTQVVERIEPAGHAGTVTTTADPLGSAAGTAAWRDVRLDLAGRPAAEADRVRILAEDRAVTSDGWIAVAPPRVPLLTPMTELMAGSAGALDWPVPLASPCLRPFGIDRGVAELPRYRVLADQQQREVGDDWSSASAGGPLGWIQQTTQQRLVPTYLEGEWDRDWGQLRLLQPYAPDAGRPDVVEGTETVWGWQQAGPIGAPPPDRSPAKE</sequence>
<evidence type="ECO:0000259" key="14">
    <source>
        <dbReference type="Pfam" id="PF14896"/>
    </source>
</evidence>
<comment type="subcellular location">
    <subcellularLocation>
        <location evidence="2">Cell membrane</location>
        <topology evidence="2">Multi-pass membrane protein</topology>
    </subcellularLocation>
</comment>
<feature type="transmembrane region" description="Helical" evidence="12">
    <location>
        <begin position="336"/>
        <end position="358"/>
    </location>
</feature>
<keyword evidence="6 16" id="KW-0808">Transferase</keyword>
<evidence type="ECO:0000256" key="12">
    <source>
        <dbReference type="SAM" id="Phobius"/>
    </source>
</evidence>
<organism evidence="16 17">
    <name type="scientific">Pseudonocardia asaccharolytica DSM 44247 = NBRC 16224</name>
    <dbReference type="NCBI Taxonomy" id="1123024"/>
    <lineage>
        <taxon>Bacteria</taxon>
        <taxon>Bacillati</taxon>
        <taxon>Actinomycetota</taxon>
        <taxon>Actinomycetes</taxon>
        <taxon>Pseudonocardiales</taxon>
        <taxon>Pseudonocardiaceae</taxon>
        <taxon>Pseudonocardia</taxon>
    </lineage>
</organism>
<keyword evidence="4" id="KW-1003">Cell membrane</keyword>
<feature type="domain" description="Arabinosyltransferase C-terminal" evidence="14">
    <location>
        <begin position="715"/>
        <end position="787"/>
    </location>
</feature>
<feature type="transmembrane region" description="Helical" evidence="12">
    <location>
        <begin position="529"/>
        <end position="546"/>
    </location>
</feature>